<evidence type="ECO:0000256" key="2">
    <source>
        <dbReference type="ARBA" id="ARBA00022630"/>
    </source>
</evidence>
<dbReference type="OrthoDB" id="9811557at2"/>
<feature type="binding site" evidence="7">
    <location>
        <begin position="134"/>
        <end position="140"/>
    </location>
    <ligand>
        <name>FAD</name>
        <dbReference type="ChEBI" id="CHEBI:57692"/>
    </ligand>
</feature>
<keyword evidence="3 7" id="KW-0274">FAD</keyword>
<keyword evidence="4" id="KW-0560">Oxidoreductase</keyword>
<dbReference type="InterPro" id="IPR025650">
    <property type="entry name" value="Alkyl-DHAP_Synthase"/>
</dbReference>
<dbReference type="InterPro" id="IPR016169">
    <property type="entry name" value="FAD-bd_PCMH_sub2"/>
</dbReference>
<evidence type="ECO:0000256" key="1">
    <source>
        <dbReference type="ARBA" id="ARBA00008000"/>
    </source>
</evidence>
<dbReference type="InterPro" id="IPR036318">
    <property type="entry name" value="FAD-bd_PCMH-like_sf"/>
</dbReference>
<dbReference type="PANTHER" id="PTHR46568">
    <property type="entry name" value="ALKYLDIHYDROXYACETONEPHOSPHATE SYNTHASE, PEROXISOMAL"/>
    <property type="match status" value="1"/>
</dbReference>
<dbReference type="InterPro" id="IPR006094">
    <property type="entry name" value="Oxid_FAD_bind_N"/>
</dbReference>
<reference evidence="11" key="1">
    <citation type="submission" date="2019-04" db="EMBL/GenBank/DDBJ databases">
        <title>Draft genome sequence of Pseudonocardiaceae bacterium SL3-2-4.</title>
        <authorList>
            <person name="Ningsih F."/>
            <person name="Yokota A."/>
            <person name="Sakai Y."/>
            <person name="Nanatani K."/>
            <person name="Yabe S."/>
            <person name="Oetari A."/>
            <person name="Sjamsuridzal W."/>
        </authorList>
    </citation>
    <scope>NUCLEOTIDE SEQUENCE [LARGE SCALE GENOMIC DNA]</scope>
    <source>
        <strain evidence="11">SL3-2-4</strain>
    </source>
</reference>
<feature type="site" description="Important for enzyme activity" evidence="8">
    <location>
        <position position="318"/>
    </location>
</feature>
<accession>A0A4D4J5X4</accession>
<name>A0A4D4J5X4_9PSEU</name>
<dbReference type="InterPro" id="IPR016167">
    <property type="entry name" value="FAD-bd_PCMH_sub1"/>
</dbReference>
<dbReference type="PROSITE" id="PS51387">
    <property type="entry name" value="FAD_PCMH"/>
    <property type="match status" value="1"/>
</dbReference>
<dbReference type="Pfam" id="PF01565">
    <property type="entry name" value="FAD_binding_4"/>
    <property type="match status" value="1"/>
</dbReference>
<dbReference type="SUPFAM" id="SSF55103">
    <property type="entry name" value="FAD-linked oxidases, C-terminal domain"/>
    <property type="match status" value="1"/>
</dbReference>
<comment type="caution">
    <text evidence="10">The sequence shown here is derived from an EMBL/GenBank/DDBJ whole genome shotgun (WGS) entry which is preliminary data.</text>
</comment>
<dbReference type="PANTHER" id="PTHR46568:SF1">
    <property type="entry name" value="ALKYLDIHYDROXYACETONEPHOSPHATE SYNTHASE, PEROXISOMAL"/>
    <property type="match status" value="1"/>
</dbReference>
<dbReference type="SUPFAM" id="SSF56176">
    <property type="entry name" value="FAD-binding/transporter-associated domain-like"/>
    <property type="match status" value="1"/>
</dbReference>
<sequence length="557" mass="58471">MSQIDHTLRGTWTAAGGANAHLPPHALRWLRARIGLDTGTSRVPVGPDSAFRVPESALPAAARDALAAAVGAGHVLTDRAARLGRAGGLSYLDLLRHRGCGELAVPDAVVLPADPGEVQRVLEVCAEHDVGVVPFGGGTSVVGGVTALRGGKPAVVALDLVRLDRLVSVDPVSRVAVLQAGVRGPDAERLLAEHGFTLGHLPQSFERATIGGFAATRSAGQASSGYGRFEDMVEGVWLATPAGEWRLGVAPASAAGPDLRRLVLGSEGTLGVITEVALRVRPRPVVVRYEGIVLDGWEAGSAAVRELAQRHALADVTRLSDDAETEVSLALAGGWQGAAVRGYLAARRVAEPCLLVLGWDTASPWELAMRRAAAMRVLRRYGAVRLGRPAGEAWRRGRFAGPRQRDALLDAGVCVETLETATHWSRLSELRDAVRRALIGALAGPAGAPVVMCHVSHAYETGASLYFTVLVPRAEDDPIGQWQHAKAAACRAIAEHRDGPLGPAPLGTITHHHAVGVDHAPYLAGEIGPRGVEVLRAAKRALDPTGILNPGKLLPTR</sequence>
<dbReference type="InterPro" id="IPR016166">
    <property type="entry name" value="FAD-bd_PCMH"/>
</dbReference>
<dbReference type="InterPro" id="IPR004113">
    <property type="entry name" value="FAD-bd_oxidored_4_C"/>
</dbReference>
<comment type="cofactor">
    <cofactor evidence="7">
        <name>FAD</name>
        <dbReference type="ChEBI" id="CHEBI:57692"/>
    </cofactor>
</comment>
<evidence type="ECO:0000259" key="9">
    <source>
        <dbReference type="PROSITE" id="PS51387"/>
    </source>
</evidence>
<dbReference type="AlphaFoldDB" id="A0A4D4J5X4"/>
<evidence type="ECO:0000256" key="4">
    <source>
        <dbReference type="ARBA" id="ARBA00023002"/>
    </source>
</evidence>
<dbReference type="Gene3D" id="3.30.300.330">
    <property type="match status" value="1"/>
</dbReference>
<gene>
    <name evidence="10" type="ORF">GTS_17710</name>
</gene>
<dbReference type="GO" id="GO:0008610">
    <property type="term" value="P:lipid biosynthetic process"/>
    <property type="evidence" value="ECO:0007669"/>
    <property type="project" value="InterPro"/>
</dbReference>
<evidence type="ECO:0000256" key="6">
    <source>
        <dbReference type="PIRSR" id="PIRSR625650-2"/>
    </source>
</evidence>
<dbReference type="GO" id="GO:0071949">
    <property type="term" value="F:FAD binding"/>
    <property type="evidence" value="ECO:0007669"/>
    <property type="project" value="InterPro"/>
</dbReference>
<evidence type="ECO:0000256" key="5">
    <source>
        <dbReference type="PIRSR" id="PIRSR625650-1"/>
    </source>
</evidence>
<evidence type="ECO:0000313" key="10">
    <source>
        <dbReference type="EMBL" id="GDY30138.1"/>
    </source>
</evidence>
<keyword evidence="11" id="KW-1185">Reference proteome</keyword>
<dbReference type="InterPro" id="IPR016171">
    <property type="entry name" value="Vanillyl_alc_oxidase_C-sub2"/>
</dbReference>
<feature type="domain" description="FAD-binding PCMH-type" evidence="9">
    <location>
        <begin position="102"/>
        <end position="283"/>
    </location>
</feature>
<evidence type="ECO:0000313" key="11">
    <source>
        <dbReference type="Proteomes" id="UP000298860"/>
    </source>
</evidence>
<dbReference type="Gene3D" id="1.10.45.10">
    <property type="entry name" value="Vanillyl-alcohol Oxidase, Chain A, domain 4"/>
    <property type="match status" value="1"/>
</dbReference>
<dbReference type="InterPro" id="IPR016164">
    <property type="entry name" value="FAD-linked_Oxase-like_C"/>
</dbReference>
<dbReference type="Gene3D" id="3.30.70.3450">
    <property type="match status" value="1"/>
</dbReference>
<organism evidence="10 11">
    <name type="scientific">Gandjariella thermophila</name>
    <dbReference type="NCBI Taxonomy" id="1931992"/>
    <lineage>
        <taxon>Bacteria</taxon>
        <taxon>Bacillati</taxon>
        <taxon>Actinomycetota</taxon>
        <taxon>Actinomycetes</taxon>
        <taxon>Pseudonocardiales</taxon>
        <taxon>Pseudonocardiaceae</taxon>
        <taxon>Gandjariella</taxon>
    </lineage>
</organism>
<dbReference type="RefSeq" id="WP_137813279.1">
    <property type="nucleotide sequence ID" value="NZ_BJFL01000006.1"/>
</dbReference>
<comment type="similarity">
    <text evidence="1">Belongs to the FAD-binding oxidoreductase/transferase type 4 family.</text>
</comment>
<dbReference type="GO" id="GO:0016491">
    <property type="term" value="F:oxidoreductase activity"/>
    <property type="evidence" value="ECO:0007669"/>
    <property type="project" value="UniProtKB-KW"/>
</dbReference>
<evidence type="ECO:0000256" key="3">
    <source>
        <dbReference type="ARBA" id="ARBA00022827"/>
    </source>
</evidence>
<feature type="active site" description="Proton donor/acceptor" evidence="5">
    <location>
        <position position="466"/>
    </location>
</feature>
<evidence type="ECO:0000256" key="8">
    <source>
        <dbReference type="PIRSR" id="PIRSR625650-4"/>
    </source>
</evidence>
<keyword evidence="2" id="KW-0285">Flavoprotein</keyword>
<dbReference type="Gene3D" id="3.30.43.10">
    <property type="entry name" value="Uridine Diphospho-n-acetylenolpyruvylglucosamine Reductase, domain 2"/>
    <property type="match status" value="1"/>
</dbReference>
<dbReference type="EMBL" id="BJFL01000006">
    <property type="protein sequence ID" value="GDY30138.1"/>
    <property type="molecule type" value="Genomic_DNA"/>
</dbReference>
<protein>
    <submittedName>
        <fullName evidence="10">Alkyldihydroxyacetonephosphate synthase</fullName>
    </submittedName>
</protein>
<evidence type="ECO:0000256" key="7">
    <source>
        <dbReference type="PIRSR" id="PIRSR625650-3"/>
    </source>
</evidence>
<dbReference type="GO" id="GO:0008609">
    <property type="term" value="F:alkylglycerone-phosphate synthase activity"/>
    <property type="evidence" value="ECO:0007669"/>
    <property type="project" value="InterPro"/>
</dbReference>
<dbReference type="Pfam" id="PF02913">
    <property type="entry name" value="FAD-oxidase_C"/>
    <property type="match status" value="1"/>
</dbReference>
<feature type="binding site" evidence="7">
    <location>
        <begin position="267"/>
        <end position="273"/>
    </location>
    <ligand>
        <name>FAD</name>
        <dbReference type="ChEBI" id="CHEBI:57692"/>
    </ligand>
</feature>
<dbReference type="Proteomes" id="UP000298860">
    <property type="component" value="Unassembled WGS sequence"/>
</dbReference>
<proteinExistence type="inferred from homology"/>
<dbReference type="Gene3D" id="3.30.465.10">
    <property type="match status" value="1"/>
</dbReference>
<feature type="binding site" evidence="6">
    <location>
        <position position="405"/>
    </location>
    <ligand>
        <name>substrate</name>
    </ligand>
</feature>